<keyword evidence="1" id="KW-1133">Transmembrane helix</keyword>
<name>A0A6A8GAW4_9EURY</name>
<evidence type="ECO:0000313" key="3">
    <source>
        <dbReference type="Proteomes" id="UP000443423"/>
    </source>
</evidence>
<protein>
    <submittedName>
        <fullName evidence="2">Uncharacterized protein</fullName>
    </submittedName>
</protein>
<feature type="transmembrane region" description="Helical" evidence="1">
    <location>
        <begin position="16"/>
        <end position="35"/>
    </location>
</feature>
<keyword evidence="3" id="KW-1185">Reference proteome</keyword>
<comment type="caution">
    <text evidence="2">The sequence shown here is derived from an EMBL/GenBank/DDBJ whole genome shotgun (WGS) entry which is preliminary data.</text>
</comment>
<evidence type="ECO:0000256" key="1">
    <source>
        <dbReference type="SAM" id="Phobius"/>
    </source>
</evidence>
<dbReference type="RefSeq" id="WP_151114217.1">
    <property type="nucleotide sequence ID" value="NZ_WKJQ01000003.1"/>
</dbReference>
<feature type="transmembrane region" description="Helical" evidence="1">
    <location>
        <begin position="55"/>
        <end position="74"/>
    </location>
</feature>
<evidence type="ECO:0000313" key="2">
    <source>
        <dbReference type="EMBL" id="MRW98224.1"/>
    </source>
</evidence>
<feature type="transmembrane region" description="Helical" evidence="1">
    <location>
        <begin position="107"/>
        <end position="129"/>
    </location>
</feature>
<dbReference type="OrthoDB" id="275769at2157"/>
<keyword evidence="1" id="KW-0472">Membrane</keyword>
<feature type="transmembrane region" description="Helical" evidence="1">
    <location>
        <begin position="149"/>
        <end position="169"/>
    </location>
</feature>
<reference evidence="2 3" key="1">
    <citation type="submission" date="2019-11" db="EMBL/GenBank/DDBJ databases">
        <title>Whole genome sequence of Haloferax sp. MBLA0078.</title>
        <authorList>
            <person name="Seo M.-J."/>
            <person name="Cho E.-S."/>
        </authorList>
    </citation>
    <scope>NUCLEOTIDE SEQUENCE [LARGE SCALE GENOMIC DNA]</scope>
    <source>
        <strain evidence="2 3">MBLA0078</strain>
    </source>
</reference>
<accession>A0A6A8GAW4</accession>
<organism evidence="2 3">
    <name type="scientific">Haloferax marinum</name>
    <dbReference type="NCBI Taxonomy" id="2666143"/>
    <lineage>
        <taxon>Archaea</taxon>
        <taxon>Methanobacteriati</taxon>
        <taxon>Methanobacteriota</taxon>
        <taxon>Stenosarchaea group</taxon>
        <taxon>Halobacteria</taxon>
        <taxon>Halobacteriales</taxon>
        <taxon>Haloferacaceae</taxon>
        <taxon>Haloferax</taxon>
    </lineage>
</organism>
<sequence>MGYYADAGSHRDEVSFPAYGPIDSLFGFVVFYIFIERATPTIVDVFSTVTAMAPSTIGFGLAGLLWFIFVVTVLDVGRRQLAAVGVGSDDSIAESNRQRGVPSVPRALFYLGVVAIGGVVAVLTFETAVETGIDMIRIVGTLDTSGFDLVGFVVMILFFVSFGAATRALDRVVIGGVRALLSW</sequence>
<proteinExistence type="predicted"/>
<dbReference type="Proteomes" id="UP000443423">
    <property type="component" value="Unassembled WGS sequence"/>
</dbReference>
<gene>
    <name evidence="2" type="ORF">GJR99_16785</name>
</gene>
<keyword evidence="1" id="KW-0812">Transmembrane</keyword>
<dbReference type="AlphaFoldDB" id="A0A6A8GAW4"/>
<dbReference type="EMBL" id="WKJQ01000003">
    <property type="protein sequence ID" value="MRW98224.1"/>
    <property type="molecule type" value="Genomic_DNA"/>
</dbReference>